<dbReference type="EMBL" id="GABZ01008587">
    <property type="protein sequence ID" value="JAA44938.1"/>
    <property type="molecule type" value="mRNA"/>
</dbReference>
<accession>K9IG64</accession>
<organism evidence="1">
    <name type="scientific">Desmodus rotundus</name>
    <name type="common">Vampire bat</name>
    <dbReference type="NCBI Taxonomy" id="9430"/>
    <lineage>
        <taxon>Eukaryota</taxon>
        <taxon>Metazoa</taxon>
        <taxon>Chordata</taxon>
        <taxon>Craniata</taxon>
        <taxon>Vertebrata</taxon>
        <taxon>Euteleostomi</taxon>
        <taxon>Mammalia</taxon>
        <taxon>Eutheria</taxon>
        <taxon>Laurasiatheria</taxon>
        <taxon>Chiroptera</taxon>
        <taxon>Yangochiroptera</taxon>
        <taxon>Phyllostomidae</taxon>
        <taxon>Desmodontinae</taxon>
        <taxon>Desmodus</taxon>
    </lineage>
</organism>
<name>K9IG64_DESRO</name>
<evidence type="ECO:0000313" key="1">
    <source>
        <dbReference type="EMBL" id="JAA44938.1"/>
    </source>
</evidence>
<proteinExistence type="evidence at transcript level"/>
<dbReference type="AlphaFoldDB" id="K9IG64"/>
<reference evidence="1" key="1">
    <citation type="submission" date="2012-11" db="EMBL/GenBank/DDBJ databases">
        <title>The Vampirome: Transcriptome and Proteome Analysis of the Submandibular and Accessory Glands of the Vampire Bat and Vector of Human Rabies, Desmodus rotundus.</title>
        <authorList>
            <person name="Francischetti I.M.B."/>
            <person name="Assumpcao T.C.F."/>
            <person name="Ma D."/>
            <person name="Vicente E.C."/>
            <person name="Ribeiro J.M.C."/>
        </authorList>
    </citation>
    <scope>NUCLEOTIDE SEQUENCE</scope>
    <source>
        <tissue evidence="1">Salivary gland</tissue>
    </source>
</reference>
<sequence length="111" mass="12272">METQIWCPPALAGGKLSKETMAFASTSLWEKVVPPDLALKQDNSVPPHLFLVPFKLYLRASESIRKSVHGPFKRNIWECSSPPSHSATISTGFHSHNFFMATSLSGTRTLS</sequence>
<protein>
    <submittedName>
        <fullName evidence="1">Uncharacterized protein</fullName>
    </submittedName>
</protein>